<evidence type="ECO:0000256" key="3">
    <source>
        <dbReference type="ARBA" id="ARBA00022801"/>
    </source>
</evidence>
<dbReference type="InterPro" id="IPR007000">
    <property type="entry name" value="PLipase_B-like"/>
</dbReference>
<proteinExistence type="inferred from homology"/>
<keyword evidence="3 7" id="KW-0378">Hydrolase</keyword>
<sequence length="284" mass="32268">MLAAFLSCIILFFASVSATGEGRDELYTYKQMCIVDGKLTVLQGFDCREQVAVGKWRNSVNASGWTFFEVETHSRFDPELQAYAAGYLEGVLSRQVLHYHIQNTIEDYCKNFTQYCNRMTDFLTQNQKFIKDKLDSTARDDTYWSAVNRTYHQLTGLIAGYEGTPISPGITYEIHPILLMNWNGDFYDLEKKLNKTRDPVLDQLGGRCSGLIKVAPNNADLFISQVTMSGFQNMLRVLKLYKFGYDREFFPGYATSMASYPGLLYSSDDFALMSSGLVNNMPLP</sequence>
<keyword evidence="6" id="KW-0325">Glycoprotein</keyword>
<dbReference type="Gene3D" id="3.60.60.30">
    <property type="match status" value="1"/>
</dbReference>
<protein>
    <recommendedName>
        <fullName evidence="7">Phospholipase B-like</fullName>
        <ecNumber evidence="7">3.1.1.-</ecNumber>
    </recommendedName>
</protein>
<dbReference type="PANTHER" id="PTHR12370">
    <property type="entry name" value="PHOSPHOLIPASE B-RELATED"/>
    <property type="match status" value="1"/>
</dbReference>
<dbReference type="GO" id="GO:0004620">
    <property type="term" value="F:phospholipase activity"/>
    <property type="evidence" value="ECO:0007669"/>
    <property type="project" value="InterPro"/>
</dbReference>
<reference evidence="9" key="1">
    <citation type="journal article" date="2015" name="Nat. Genet.">
        <title>The genome and transcriptome of the zoonotic hookworm Ancylostoma ceylanicum identify infection-specific gene families.</title>
        <authorList>
            <person name="Schwarz E.M."/>
            <person name="Hu Y."/>
            <person name="Antoshechkin I."/>
            <person name="Miller M.M."/>
            <person name="Sternberg P.W."/>
            <person name="Aroian R.V."/>
        </authorList>
    </citation>
    <scope>NUCLEOTIDE SEQUENCE</scope>
    <source>
        <strain evidence="9">HY135</strain>
    </source>
</reference>
<evidence type="ECO:0000313" key="9">
    <source>
        <dbReference type="Proteomes" id="UP000024635"/>
    </source>
</evidence>
<evidence type="ECO:0000256" key="6">
    <source>
        <dbReference type="ARBA" id="ARBA00023180"/>
    </source>
</evidence>
<evidence type="ECO:0000256" key="1">
    <source>
        <dbReference type="ARBA" id="ARBA00007835"/>
    </source>
</evidence>
<dbReference type="PANTHER" id="PTHR12370:SF7">
    <property type="entry name" value="PHOSPHOLIPASE B-LIKE 2-RELATED"/>
    <property type="match status" value="1"/>
</dbReference>
<dbReference type="GO" id="GO:0009395">
    <property type="term" value="P:phospholipid catabolic process"/>
    <property type="evidence" value="ECO:0007669"/>
    <property type="project" value="TreeGrafter"/>
</dbReference>
<keyword evidence="5 7" id="KW-0443">Lipid metabolism</keyword>
<keyword evidence="9" id="KW-1185">Reference proteome</keyword>
<dbReference type="EC" id="3.1.1.-" evidence="7"/>
<accession>A0A016W6G4</accession>
<evidence type="ECO:0000256" key="7">
    <source>
        <dbReference type="RuleBase" id="RU364138"/>
    </source>
</evidence>
<evidence type="ECO:0000256" key="2">
    <source>
        <dbReference type="ARBA" id="ARBA00022729"/>
    </source>
</evidence>
<dbReference type="OrthoDB" id="443524at2759"/>
<feature type="chain" id="PRO_5011327660" description="Phospholipase B-like" evidence="7">
    <location>
        <begin position="19"/>
        <end position="284"/>
    </location>
</feature>
<comment type="similarity">
    <text evidence="1 7">Belongs to the phospholipase B-like family.</text>
</comment>
<dbReference type="EMBL" id="JARK01001337">
    <property type="protein sequence ID" value="EYC34573.1"/>
    <property type="molecule type" value="Genomic_DNA"/>
</dbReference>
<comment type="caution">
    <text evidence="8">The sequence shown here is derived from an EMBL/GenBank/DDBJ whole genome shotgun (WGS) entry which is preliminary data.</text>
</comment>
<feature type="signal peptide" evidence="7">
    <location>
        <begin position="1"/>
        <end position="18"/>
    </location>
</feature>
<name>A0A016W6G4_9BILA</name>
<gene>
    <name evidence="8" type="primary">Acey_s0001.g476</name>
    <name evidence="8" type="ORF">Y032_0001g476</name>
</gene>
<keyword evidence="2 7" id="KW-0732">Signal</keyword>
<evidence type="ECO:0000256" key="5">
    <source>
        <dbReference type="ARBA" id="ARBA00023098"/>
    </source>
</evidence>
<organism evidence="8 9">
    <name type="scientific">Ancylostoma ceylanicum</name>
    <dbReference type="NCBI Taxonomy" id="53326"/>
    <lineage>
        <taxon>Eukaryota</taxon>
        <taxon>Metazoa</taxon>
        <taxon>Ecdysozoa</taxon>
        <taxon>Nematoda</taxon>
        <taxon>Chromadorea</taxon>
        <taxon>Rhabditida</taxon>
        <taxon>Rhabditina</taxon>
        <taxon>Rhabditomorpha</taxon>
        <taxon>Strongyloidea</taxon>
        <taxon>Ancylostomatidae</taxon>
        <taxon>Ancylostomatinae</taxon>
        <taxon>Ancylostoma</taxon>
    </lineage>
</organism>
<dbReference type="Proteomes" id="UP000024635">
    <property type="component" value="Unassembled WGS sequence"/>
</dbReference>
<comment type="function">
    <text evidence="7">Putative phospholipase.</text>
</comment>
<evidence type="ECO:0000256" key="4">
    <source>
        <dbReference type="ARBA" id="ARBA00022963"/>
    </source>
</evidence>
<keyword evidence="4 7" id="KW-0442">Lipid degradation</keyword>
<evidence type="ECO:0000313" key="8">
    <source>
        <dbReference type="EMBL" id="EYC34573.1"/>
    </source>
</evidence>
<dbReference type="STRING" id="53326.A0A016W6G4"/>
<dbReference type="Pfam" id="PF04916">
    <property type="entry name" value="Phospholip_B"/>
    <property type="match status" value="1"/>
</dbReference>
<dbReference type="GO" id="GO:0005576">
    <property type="term" value="C:extracellular region"/>
    <property type="evidence" value="ECO:0007669"/>
    <property type="project" value="TreeGrafter"/>
</dbReference>
<dbReference type="AlphaFoldDB" id="A0A016W6G4"/>